<reference evidence="2 3" key="1">
    <citation type="journal article" date="2018" name="Mol. Plant">
        <title>The genome of Artemisia annua provides insight into the evolution of Asteraceae family and artemisinin biosynthesis.</title>
        <authorList>
            <person name="Shen Q."/>
            <person name="Zhang L."/>
            <person name="Liao Z."/>
            <person name="Wang S."/>
            <person name="Yan T."/>
            <person name="Shi P."/>
            <person name="Liu M."/>
            <person name="Fu X."/>
            <person name="Pan Q."/>
            <person name="Wang Y."/>
            <person name="Lv Z."/>
            <person name="Lu X."/>
            <person name="Zhang F."/>
            <person name="Jiang W."/>
            <person name="Ma Y."/>
            <person name="Chen M."/>
            <person name="Hao X."/>
            <person name="Li L."/>
            <person name="Tang Y."/>
            <person name="Lv G."/>
            <person name="Zhou Y."/>
            <person name="Sun X."/>
            <person name="Brodelius P.E."/>
            <person name="Rose J.K.C."/>
            <person name="Tang K."/>
        </authorList>
    </citation>
    <scope>NUCLEOTIDE SEQUENCE [LARGE SCALE GENOMIC DNA]</scope>
    <source>
        <strain evidence="3">cv. Huhao1</strain>
        <tissue evidence="2">Leaf</tissue>
    </source>
</reference>
<dbReference type="AlphaFoldDB" id="A0A2U1QM96"/>
<dbReference type="InterPro" id="IPR053197">
    <property type="entry name" value="F-box_SCFL_complex_component"/>
</dbReference>
<dbReference type="CDD" id="cd22160">
    <property type="entry name" value="F-box_AtFBL13-like"/>
    <property type="match status" value="1"/>
</dbReference>
<dbReference type="InterPro" id="IPR032675">
    <property type="entry name" value="LRR_dom_sf"/>
</dbReference>
<evidence type="ECO:0000259" key="1">
    <source>
        <dbReference type="PROSITE" id="PS50181"/>
    </source>
</evidence>
<accession>A0A2U1QM96</accession>
<dbReference type="Pfam" id="PF00646">
    <property type="entry name" value="F-box"/>
    <property type="match status" value="1"/>
</dbReference>
<dbReference type="EMBL" id="PKPP01000034">
    <property type="protein sequence ID" value="PWA99113.1"/>
    <property type="molecule type" value="Genomic_DNA"/>
</dbReference>
<evidence type="ECO:0000313" key="3">
    <source>
        <dbReference type="Proteomes" id="UP000245207"/>
    </source>
</evidence>
<dbReference type="InterPro" id="IPR053781">
    <property type="entry name" value="F-box_AtFBL13-like"/>
</dbReference>
<feature type="domain" description="F-box" evidence="1">
    <location>
        <begin position="15"/>
        <end position="68"/>
    </location>
</feature>
<sequence>MDLVHERASIAAEEEDRISKLPDDIIHHILSFLDMKYAVQTSAVSRKWKHIWTTMPYLNLDSQLFPKLPHFAKFVKQALCHRNNHTEVSAVDLKFTGAATKLTRIVNYAYSHNIRRMNVQWITKRSYEFPVYLFSSHTLKHLTIEVGYPYYSCVYGTCFYPELIWELPALETLNLSGVPFGFYEKKNINLFSESVNLKDLTLDRCSMYGFGIVTIGCSQLSNLTITNVCSYPELSVEAFNSLEKVNLCDSNYHVHKKRGFPRLLELFQKLSFVKVLTLDIDIVETLSSNLDQLSYEPCPFNNLKCLKINPPPQINTDPIPTIPSEVREYLLHNSPNATCNLNSPQLSRKRSRKKLLVVTMAKKVAKLEEKLQSRDEVIIEQKEKNTNVGGSKVAA</sequence>
<dbReference type="Gene3D" id="3.80.10.10">
    <property type="entry name" value="Ribonuclease Inhibitor"/>
    <property type="match status" value="1"/>
</dbReference>
<dbReference type="InterPro" id="IPR001810">
    <property type="entry name" value="F-box_dom"/>
</dbReference>
<dbReference type="PROSITE" id="PS50181">
    <property type="entry name" value="FBOX"/>
    <property type="match status" value="1"/>
</dbReference>
<dbReference type="SUPFAM" id="SSF81383">
    <property type="entry name" value="F-box domain"/>
    <property type="match status" value="1"/>
</dbReference>
<evidence type="ECO:0000313" key="2">
    <source>
        <dbReference type="EMBL" id="PWA99113.1"/>
    </source>
</evidence>
<protein>
    <submittedName>
        <fullName evidence="2">F-box domain, cyclin-like protein</fullName>
    </submittedName>
</protein>
<organism evidence="2 3">
    <name type="scientific">Artemisia annua</name>
    <name type="common">Sweet wormwood</name>
    <dbReference type="NCBI Taxonomy" id="35608"/>
    <lineage>
        <taxon>Eukaryota</taxon>
        <taxon>Viridiplantae</taxon>
        <taxon>Streptophyta</taxon>
        <taxon>Embryophyta</taxon>
        <taxon>Tracheophyta</taxon>
        <taxon>Spermatophyta</taxon>
        <taxon>Magnoliopsida</taxon>
        <taxon>eudicotyledons</taxon>
        <taxon>Gunneridae</taxon>
        <taxon>Pentapetalae</taxon>
        <taxon>asterids</taxon>
        <taxon>campanulids</taxon>
        <taxon>Asterales</taxon>
        <taxon>Asteraceae</taxon>
        <taxon>Asteroideae</taxon>
        <taxon>Anthemideae</taxon>
        <taxon>Artemisiinae</taxon>
        <taxon>Artemisia</taxon>
    </lineage>
</organism>
<dbReference type="SUPFAM" id="SSF52047">
    <property type="entry name" value="RNI-like"/>
    <property type="match status" value="1"/>
</dbReference>
<dbReference type="PANTHER" id="PTHR34223">
    <property type="entry name" value="OS11G0201299 PROTEIN"/>
    <property type="match status" value="1"/>
</dbReference>
<dbReference type="InterPro" id="IPR036047">
    <property type="entry name" value="F-box-like_dom_sf"/>
</dbReference>
<name>A0A2U1QM96_ARTAN</name>
<dbReference type="Proteomes" id="UP000245207">
    <property type="component" value="Unassembled WGS sequence"/>
</dbReference>
<gene>
    <name evidence="2" type="ORF">CTI12_AA012400</name>
</gene>
<proteinExistence type="predicted"/>
<dbReference type="SMART" id="SM00256">
    <property type="entry name" value="FBOX"/>
    <property type="match status" value="1"/>
</dbReference>
<dbReference type="Gene3D" id="1.20.1280.50">
    <property type="match status" value="1"/>
</dbReference>
<comment type="caution">
    <text evidence="2">The sequence shown here is derived from an EMBL/GenBank/DDBJ whole genome shotgun (WGS) entry which is preliminary data.</text>
</comment>
<dbReference type="OrthoDB" id="1848700at2759"/>
<keyword evidence="3" id="KW-1185">Reference proteome</keyword>
<dbReference type="PANTHER" id="PTHR34223:SF101">
    <property type="entry name" value="F-BOX DOMAIN-CONTAINING PROTEIN"/>
    <property type="match status" value="1"/>
</dbReference>